<evidence type="ECO:0000256" key="1">
    <source>
        <dbReference type="ARBA" id="ARBA00023015"/>
    </source>
</evidence>
<gene>
    <name evidence="6" type="ORF">EDD74_11855</name>
    <name evidence="5" type="ORF">FAEUMB_09040</name>
</gene>
<keyword evidence="3" id="KW-0804">Transcription</keyword>
<dbReference type="Gene3D" id="1.10.10.10">
    <property type="entry name" value="Winged helix-like DNA-binding domain superfamily/Winged helix DNA-binding domain"/>
    <property type="match status" value="1"/>
</dbReference>
<dbReference type="PROSITE" id="PS50995">
    <property type="entry name" value="HTH_MARR_2"/>
    <property type="match status" value="1"/>
</dbReference>
<dbReference type="RefSeq" id="WP_116441280.1">
    <property type="nucleotide sequence ID" value="NZ_BHEO01000002.1"/>
</dbReference>
<proteinExistence type="predicted"/>
<keyword evidence="8" id="KW-1185">Reference proteome</keyword>
<dbReference type="Proteomes" id="UP000702954">
    <property type="component" value="Unassembled WGS sequence"/>
</dbReference>
<dbReference type="SUPFAM" id="SSF46785">
    <property type="entry name" value="Winged helix' DNA-binding domain"/>
    <property type="match status" value="1"/>
</dbReference>
<evidence type="ECO:0000313" key="7">
    <source>
        <dbReference type="Proteomes" id="UP000294613"/>
    </source>
</evidence>
<dbReference type="AlphaFoldDB" id="A0A4R3JKN3"/>
<dbReference type="EMBL" id="BHEO01000002">
    <property type="protein sequence ID" value="GBU04363.1"/>
    <property type="molecule type" value="Genomic_DNA"/>
</dbReference>
<dbReference type="InterPro" id="IPR036388">
    <property type="entry name" value="WH-like_DNA-bd_sf"/>
</dbReference>
<evidence type="ECO:0000313" key="6">
    <source>
        <dbReference type="EMBL" id="TCS66721.1"/>
    </source>
</evidence>
<accession>A0A4R3JKN3</accession>
<evidence type="ECO:0000313" key="5">
    <source>
        <dbReference type="EMBL" id="GBU04363.1"/>
    </source>
</evidence>
<dbReference type="SMART" id="SM00347">
    <property type="entry name" value="HTH_MARR"/>
    <property type="match status" value="1"/>
</dbReference>
<reference evidence="6 7" key="2">
    <citation type="submission" date="2019-03" db="EMBL/GenBank/DDBJ databases">
        <title>Genomic Encyclopedia of Type Strains, Phase IV (KMG-IV): sequencing the most valuable type-strain genomes for metagenomic binning, comparative biology and taxonomic classification.</title>
        <authorList>
            <person name="Goeker M."/>
        </authorList>
    </citation>
    <scope>NUCLEOTIDE SEQUENCE [LARGE SCALE GENOMIC DNA]</scope>
    <source>
        <strain evidence="6 7">DSM 103426</strain>
    </source>
</reference>
<organism evidence="6 7">
    <name type="scientific">Faecalimonas umbilicata</name>
    <dbReference type="NCBI Taxonomy" id="1912855"/>
    <lineage>
        <taxon>Bacteria</taxon>
        <taxon>Bacillati</taxon>
        <taxon>Bacillota</taxon>
        <taxon>Clostridia</taxon>
        <taxon>Lachnospirales</taxon>
        <taxon>Lachnospiraceae</taxon>
        <taxon>Faecalimonas</taxon>
    </lineage>
</organism>
<dbReference type="Pfam" id="PF12802">
    <property type="entry name" value="MarR_2"/>
    <property type="match status" value="1"/>
</dbReference>
<evidence type="ECO:0000313" key="8">
    <source>
        <dbReference type="Proteomes" id="UP000702954"/>
    </source>
</evidence>
<dbReference type="EMBL" id="SLZV01000018">
    <property type="protein sequence ID" value="TCS66721.1"/>
    <property type="molecule type" value="Genomic_DNA"/>
</dbReference>
<evidence type="ECO:0000256" key="2">
    <source>
        <dbReference type="ARBA" id="ARBA00023125"/>
    </source>
</evidence>
<feature type="domain" description="HTH marR-type" evidence="4">
    <location>
        <begin position="3"/>
        <end position="145"/>
    </location>
</feature>
<dbReference type="GO" id="GO:0003677">
    <property type="term" value="F:DNA binding"/>
    <property type="evidence" value="ECO:0007669"/>
    <property type="project" value="UniProtKB-KW"/>
</dbReference>
<keyword evidence="1" id="KW-0805">Transcription regulation</keyword>
<dbReference type="PANTHER" id="PTHR35790:SF4">
    <property type="entry name" value="HTH-TYPE TRANSCRIPTIONAL REGULATOR PCHR"/>
    <property type="match status" value="1"/>
</dbReference>
<dbReference type="PANTHER" id="PTHR35790">
    <property type="entry name" value="HTH-TYPE TRANSCRIPTIONAL REGULATOR PCHR"/>
    <property type="match status" value="1"/>
</dbReference>
<keyword evidence="2 6" id="KW-0238">DNA-binding</keyword>
<dbReference type="InterPro" id="IPR052067">
    <property type="entry name" value="Metal_resp_HTH_trans_reg"/>
</dbReference>
<protein>
    <submittedName>
        <fullName evidence="6">DNA-binding MarR family transcriptional regulator</fullName>
    </submittedName>
</protein>
<name>A0A4R3JKN3_9FIRM</name>
<reference evidence="5 8" key="1">
    <citation type="journal article" date="2018" name="Int. J. Syst. Evol. Microbiol.">
        <title>Draft Genome Sequence of Faecalimonas umbilicata JCM 30896T, an Acetate-Producing Bacterium Isolated from Human Feces.</title>
        <authorList>
            <person name="Sakamoto M."/>
            <person name="Ikeyama N."/>
            <person name="Yuki M."/>
            <person name="Ohkuma M."/>
        </authorList>
    </citation>
    <scope>NUCLEOTIDE SEQUENCE [LARGE SCALE GENOMIC DNA]</scope>
    <source>
        <strain evidence="5 8">EGH7</strain>
    </source>
</reference>
<comment type="caution">
    <text evidence="6">The sequence shown here is derived from an EMBL/GenBank/DDBJ whole genome shotgun (WGS) entry which is preliminary data.</text>
</comment>
<dbReference type="InterPro" id="IPR036390">
    <property type="entry name" value="WH_DNA-bd_sf"/>
</dbReference>
<dbReference type="Proteomes" id="UP000294613">
    <property type="component" value="Unassembled WGS sequence"/>
</dbReference>
<evidence type="ECO:0000256" key="3">
    <source>
        <dbReference type="ARBA" id="ARBA00023163"/>
    </source>
</evidence>
<dbReference type="InterPro" id="IPR000835">
    <property type="entry name" value="HTH_MarR-typ"/>
</dbReference>
<evidence type="ECO:0000259" key="4">
    <source>
        <dbReference type="PROSITE" id="PS50995"/>
    </source>
</evidence>
<sequence length="157" mass="18341">MKNYELLKTVMTETRNATLAYHNYMYTDREYVKGQKLYLREMHLLIFVGISGELTMSEIAEKMNITQGAATQIAGRLIKKKLIAKKKHPSDKRYSVIFLTDSGRHAYEDYMKYDQLRNEEIMSCFEDFSETDMNIILKYELLIQDICSGKVAGKTRL</sequence>
<dbReference type="GO" id="GO:0003700">
    <property type="term" value="F:DNA-binding transcription factor activity"/>
    <property type="evidence" value="ECO:0007669"/>
    <property type="project" value="InterPro"/>
</dbReference>